<dbReference type="Pfam" id="PF20684">
    <property type="entry name" value="Fung_rhodopsin"/>
    <property type="match status" value="1"/>
</dbReference>
<dbReference type="InterPro" id="IPR052337">
    <property type="entry name" value="SAT4-like"/>
</dbReference>
<keyword evidence="4 6" id="KW-0472">Membrane</keyword>
<dbReference type="EnsemblFungi" id="EJT72409">
    <property type="protein sequence ID" value="EJT72409"/>
    <property type="gene ID" value="GGTG_09275"/>
</dbReference>
<comment type="subcellular location">
    <subcellularLocation>
        <location evidence="1">Membrane</location>
        <topology evidence="1">Multi-pass membrane protein</topology>
    </subcellularLocation>
</comment>
<dbReference type="EMBL" id="GL385399">
    <property type="protein sequence ID" value="EJT72409.1"/>
    <property type="molecule type" value="Genomic_DNA"/>
</dbReference>
<evidence type="ECO:0000313" key="9">
    <source>
        <dbReference type="EnsemblFungi" id="EJT72409"/>
    </source>
</evidence>
<evidence type="ECO:0000256" key="1">
    <source>
        <dbReference type="ARBA" id="ARBA00004141"/>
    </source>
</evidence>
<evidence type="ECO:0000259" key="7">
    <source>
        <dbReference type="Pfam" id="PF20684"/>
    </source>
</evidence>
<dbReference type="OrthoDB" id="5413793at2759"/>
<evidence type="ECO:0000313" key="8">
    <source>
        <dbReference type="EMBL" id="EJT72409.1"/>
    </source>
</evidence>
<keyword evidence="10" id="KW-1185">Reference proteome</keyword>
<dbReference type="RefSeq" id="XP_009225383.1">
    <property type="nucleotide sequence ID" value="XM_009227119.1"/>
</dbReference>
<dbReference type="Proteomes" id="UP000006039">
    <property type="component" value="Unassembled WGS sequence"/>
</dbReference>
<dbReference type="GeneID" id="20349733"/>
<evidence type="ECO:0000256" key="2">
    <source>
        <dbReference type="ARBA" id="ARBA00022692"/>
    </source>
</evidence>
<dbReference type="VEuPathDB" id="FungiDB:GGTG_09275"/>
<evidence type="ECO:0000256" key="6">
    <source>
        <dbReference type="SAM" id="Phobius"/>
    </source>
</evidence>
<reference evidence="10" key="1">
    <citation type="submission" date="2010-07" db="EMBL/GenBank/DDBJ databases">
        <title>The genome sequence of Gaeumannomyces graminis var. tritici strain R3-111a-1.</title>
        <authorList>
            <consortium name="The Broad Institute Genome Sequencing Platform"/>
            <person name="Ma L.-J."/>
            <person name="Dead R."/>
            <person name="Young S."/>
            <person name="Zeng Q."/>
            <person name="Koehrsen M."/>
            <person name="Alvarado L."/>
            <person name="Berlin A."/>
            <person name="Chapman S.B."/>
            <person name="Chen Z."/>
            <person name="Freedman E."/>
            <person name="Gellesch M."/>
            <person name="Goldberg J."/>
            <person name="Griggs A."/>
            <person name="Gujja S."/>
            <person name="Heilman E.R."/>
            <person name="Heiman D."/>
            <person name="Hepburn T."/>
            <person name="Howarth C."/>
            <person name="Jen D."/>
            <person name="Larson L."/>
            <person name="Mehta T."/>
            <person name="Neiman D."/>
            <person name="Pearson M."/>
            <person name="Roberts A."/>
            <person name="Saif S."/>
            <person name="Shea T."/>
            <person name="Shenoy N."/>
            <person name="Sisk P."/>
            <person name="Stolte C."/>
            <person name="Sykes S."/>
            <person name="Walk T."/>
            <person name="White J."/>
            <person name="Yandava C."/>
            <person name="Haas B."/>
            <person name="Nusbaum C."/>
            <person name="Birren B."/>
        </authorList>
    </citation>
    <scope>NUCLEOTIDE SEQUENCE [LARGE SCALE GENOMIC DNA]</scope>
    <source>
        <strain evidence="10">R3-111a-1</strain>
    </source>
</reference>
<evidence type="ECO:0000313" key="10">
    <source>
        <dbReference type="Proteomes" id="UP000006039"/>
    </source>
</evidence>
<dbReference type="PANTHER" id="PTHR33048:SF47">
    <property type="entry name" value="INTEGRAL MEMBRANE PROTEIN-RELATED"/>
    <property type="match status" value="1"/>
</dbReference>
<sequence>MSDLPAAHQQSVLRLIMVASATWSVGVAFAKASFACLYLRLTSNRSVGHLNRAVIAFQAVQASVQVAYKGFQCIPMQKAWDASVPGSCVSLVPMWWMTVCHCC</sequence>
<feature type="domain" description="Rhodopsin" evidence="7">
    <location>
        <begin position="2"/>
        <end position="98"/>
    </location>
</feature>
<gene>
    <name evidence="9" type="primary">20349733</name>
    <name evidence="8" type="ORF">GGTG_09275</name>
</gene>
<keyword evidence="2 6" id="KW-0812">Transmembrane</keyword>
<dbReference type="AlphaFoldDB" id="J3P6X9"/>
<reference evidence="8" key="3">
    <citation type="submission" date="2010-09" db="EMBL/GenBank/DDBJ databases">
        <title>Annotation of Gaeumannomyces graminis var. tritici R3-111a-1.</title>
        <authorList>
            <consortium name="The Broad Institute Genome Sequencing Platform"/>
            <person name="Ma L.-J."/>
            <person name="Dead R."/>
            <person name="Young S.K."/>
            <person name="Zeng Q."/>
            <person name="Gargeya S."/>
            <person name="Fitzgerald M."/>
            <person name="Haas B."/>
            <person name="Abouelleil A."/>
            <person name="Alvarado L."/>
            <person name="Arachchi H.M."/>
            <person name="Berlin A."/>
            <person name="Brown A."/>
            <person name="Chapman S.B."/>
            <person name="Chen Z."/>
            <person name="Dunbar C."/>
            <person name="Freedman E."/>
            <person name="Gearin G."/>
            <person name="Gellesch M."/>
            <person name="Goldberg J."/>
            <person name="Griggs A."/>
            <person name="Gujja S."/>
            <person name="Heiman D."/>
            <person name="Howarth C."/>
            <person name="Larson L."/>
            <person name="Lui A."/>
            <person name="MacDonald P.J.P."/>
            <person name="Mehta T."/>
            <person name="Montmayeur A."/>
            <person name="Murphy C."/>
            <person name="Neiman D."/>
            <person name="Pearson M."/>
            <person name="Priest M."/>
            <person name="Roberts A."/>
            <person name="Saif S."/>
            <person name="Shea T."/>
            <person name="Shenoy N."/>
            <person name="Sisk P."/>
            <person name="Stolte C."/>
            <person name="Sykes S."/>
            <person name="Yandava C."/>
            <person name="Wortman J."/>
            <person name="Nusbaum C."/>
            <person name="Birren B."/>
        </authorList>
    </citation>
    <scope>NUCLEOTIDE SEQUENCE</scope>
    <source>
        <strain evidence="8">R3-111a-1</strain>
    </source>
</reference>
<organism evidence="8">
    <name type="scientific">Gaeumannomyces tritici (strain R3-111a-1)</name>
    <name type="common">Wheat and barley take-all root rot fungus</name>
    <name type="synonym">Gaeumannomyces graminis var. tritici</name>
    <dbReference type="NCBI Taxonomy" id="644352"/>
    <lineage>
        <taxon>Eukaryota</taxon>
        <taxon>Fungi</taxon>
        <taxon>Dikarya</taxon>
        <taxon>Ascomycota</taxon>
        <taxon>Pezizomycotina</taxon>
        <taxon>Sordariomycetes</taxon>
        <taxon>Sordariomycetidae</taxon>
        <taxon>Magnaporthales</taxon>
        <taxon>Magnaporthaceae</taxon>
        <taxon>Gaeumannomyces</taxon>
    </lineage>
</organism>
<dbReference type="PANTHER" id="PTHR33048">
    <property type="entry name" value="PTH11-LIKE INTEGRAL MEMBRANE PROTEIN (AFU_ORTHOLOGUE AFUA_5G11245)"/>
    <property type="match status" value="1"/>
</dbReference>
<keyword evidence="3 6" id="KW-1133">Transmembrane helix</keyword>
<comment type="similarity">
    <text evidence="5">Belongs to the SAT4 family.</text>
</comment>
<name>J3P6X9_GAET3</name>
<dbReference type="InterPro" id="IPR049326">
    <property type="entry name" value="Rhodopsin_dom_fungi"/>
</dbReference>
<feature type="transmembrane region" description="Helical" evidence="6">
    <location>
        <begin position="12"/>
        <end position="39"/>
    </location>
</feature>
<evidence type="ECO:0000256" key="4">
    <source>
        <dbReference type="ARBA" id="ARBA00023136"/>
    </source>
</evidence>
<accession>J3P6X9</accession>
<evidence type="ECO:0000256" key="5">
    <source>
        <dbReference type="ARBA" id="ARBA00038359"/>
    </source>
</evidence>
<reference evidence="9" key="4">
    <citation type="journal article" date="2015" name="G3 (Bethesda)">
        <title>Genome sequences of three phytopathogenic species of the Magnaporthaceae family of fungi.</title>
        <authorList>
            <person name="Okagaki L.H."/>
            <person name="Nunes C.C."/>
            <person name="Sailsbery J."/>
            <person name="Clay B."/>
            <person name="Brown D."/>
            <person name="John T."/>
            <person name="Oh Y."/>
            <person name="Young N."/>
            <person name="Fitzgerald M."/>
            <person name="Haas B.J."/>
            <person name="Zeng Q."/>
            <person name="Young S."/>
            <person name="Adiconis X."/>
            <person name="Fan L."/>
            <person name="Levin J.Z."/>
            <person name="Mitchell T.K."/>
            <person name="Okubara P.A."/>
            <person name="Farman M.L."/>
            <person name="Kohn L.M."/>
            <person name="Birren B."/>
            <person name="Ma L.-J."/>
            <person name="Dean R.A."/>
        </authorList>
    </citation>
    <scope>NUCLEOTIDE SEQUENCE</scope>
    <source>
        <strain evidence="9">R3-111a-1</strain>
    </source>
</reference>
<dbReference type="HOGENOM" id="CLU_2263952_0_0_1"/>
<reference evidence="9" key="5">
    <citation type="submission" date="2018-04" db="UniProtKB">
        <authorList>
            <consortium name="EnsemblFungi"/>
        </authorList>
    </citation>
    <scope>IDENTIFICATION</scope>
    <source>
        <strain evidence="9">R3-111a-1</strain>
    </source>
</reference>
<proteinExistence type="inferred from homology"/>
<evidence type="ECO:0000256" key="3">
    <source>
        <dbReference type="ARBA" id="ARBA00022989"/>
    </source>
</evidence>
<dbReference type="GO" id="GO:0016020">
    <property type="term" value="C:membrane"/>
    <property type="evidence" value="ECO:0007669"/>
    <property type="project" value="UniProtKB-SubCell"/>
</dbReference>
<reference evidence="8" key="2">
    <citation type="submission" date="2010-07" db="EMBL/GenBank/DDBJ databases">
        <authorList>
            <consortium name="The Broad Institute Genome Sequencing Platform"/>
            <consortium name="Broad Institute Genome Sequencing Center for Infectious Disease"/>
            <person name="Ma L.-J."/>
            <person name="Dead R."/>
            <person name="Young S."/>
            <person name="Zeng Q."/>
            <person name="Koehrsen M."/>
            <person name="Alvarado L."/>
            <person name="Berlin A."/>
            <person name="Chapman S.B."/>
            <person name="Chen Z."/>
            <person name="Freedman E."/>
            <person name="Gellesch M."/>
            <person name="Goldberg J."/>
            <person name="Griggs A."/>
            <person name="Gujja S."/>
            <person name="Heilman E.R."/>
            <person name="Heiman D."/>
            <person name="Hepburn T."/>
            <person name="Howarth C."/>
            <person name="Jen D."/>
            <person name="Larson L."/>
            <person name="Mehta T."/>
            <person name="Neiman D."/>
            <person name="Pearson M."/>
            <person name="Roberts A."/>
            <person name="Saif S."/>
            <person name="Shea T."/>
            <person name="Shenoy N."/>
            <person name="Sisk P."/>
            <person name="Stolte C."/>
            <person name="Sykes S."/>
            <person name="Walk T."/>
            <person name="White J."/>
            <person name="Yandava C."/>
            <person name="Haas B."/>
            <person name="Nusbaum C."/>
            <person name="Birren B."/>
        </authorList>
    </citation>
    <scope>NUCLEOTIDE SEQUENCE</scope>
    <source>
        <strain evidence="8">R3-111a-1</strain>
    </source>
</reference>
<protein>
    <recommendedName>
        <fullName evidence="7">Rhodopsin domain-containing protein</fullName>
    </recommendedName>
</protein>